<name>A0AAN7TBB5_9PEZI</name>
<dbReference type="EMBL" id="JAVRRL010000083">
    <property type="protein sequence ID" value="KAK5108552.1"/>
    <property type="molecule type" value="Genomic_DNA"/>
</dbReference>
<proteinExistence type="inferred from homology"/>
<dbReference type="NCBIfam" id="NF041278">
    <property type="entry name" value="CmcJ_NvfI_EfuI"/>
    <property type="match status" value="1"/>
</dbReference>
<dbReference type="InterPro" id="IPR044053">
    <property type="entry name" value="AsaB-like"/>
</dbReference>
<gene>
    <name evidence="3" type="ORF">LTR62_008209</name>
</gene>
<reference evidence="3" key="1">
    <citation type="submission" date="2023-08" db="EMBL/GenBank/DDBJ databases">
        <title>Black Yeasts Isolated from many extreme environments.</title>
        <authorList>
            <person name="Coleine C."/>
            <person name="Stajich J.E."/>
            <person name="Selbmann L."/>
        </authorList>
    </citation>
    <scope>NUCLEOTIDE SEQUENCE</scope>
    <source>
        <strain evidence="3">CCFEE 5401</strain>
    </source>
</reference>
<accession>A0AAN7TBB5</accession>
<evidence type="ECO:0000313" key="3">
    <source>
        <dbReference type="EMBL" id="KAK5108552.1"/>
    </source>
</evidence>
<dbReference type="PANTHER" id="PTHR34598">
    <property type="entry name" value="BLL6449 PROTEIN"/>
    <property type="match status" value="1"/>
</dbReference>
<feature type="compositionally biased region" description="Polar residues" evidence="2">
    <location>
        <begin position="1"/>
        <end position="10"/>
    </location>
</feature>
<feature type="region of interest" description="Disordered" evidence="2">
    <location>
        <begin position="1"/>
        <end position="48"/>
    </location>
</feature>
<dbReference type="AlphaFoldDB" id="A0AAN7TBB5"/>
<comment type="similarity">
    <text evidence="1">Belongs to the asaB hydroxylase/desaturase family.</text>
</comment>
<protein>
    <recommendedName>
        <fullName evidence="5">Methyltransferase</fullName>
    </recommendedName>
</protein>
<evidence type="ECO:0000256" key="1">
    <source>
        <dbReference type="ARBA" id="ARBA00023604"/>
    </source>
</evidence>
<evidence type="ECO:0008006" key="5">
    <source>
        <dbReference type="Google" id="ProtNLM"/>
    </source>
</evidence>
<dbReference type="PANTHER" id="PTHR34598:SF1">
    <property type="entry name" value="PUTATIVE (AFU_ORTHOLOGUE AFUA_3G13140)-RELATED"/>
    <property type="match status" value="1"/>
</dbReference>
<sequence>MSTTTQTHTQSEVRKFATTNDERPVPRGDTKSKLTFYAPPADGSKPWNYVETPPAGSPQRNYGEDEHEVTIHDVRGREADFNINTNGFGVLQNIRSEMSYEQWEDESRVKETYYAEVEKLLLDNVPGAKQIFIFDHTIRRSAQGAKRAPVNRAHIDQTTASAEARVHHHMQSSAPELLRGRVRLINVWRPLNGTVYTNPLAYADSRSVPDNDIVGVEHRYPDRTGETAGVKYTEQGQWHYWSGMGNEERILLQCYDSQDGARTPHSAFQDPRTAGEGWKGRESVEVRALVFG</sequence>
<evidence type="ECO:0000256" key="2">
    <source>
        <dbReference type="SAM" id="MobiDB-lite"/>
    </source>
</evidence>
<dbReference type="GO" id="GO:0016491">
    <property type="term" value="F:oxidoreductase activity"/>
    <property type="evidence" value="ECO:0007669"/>
    <property type="project" value="InterPro"/>
</dbReference>
<organism evidence="3 4">
    <name type="scientific">Meristemomyces frigidus</name>
    <dbReference type="NCBI Taxonomy" id="1508187"/>
    <lineage>
        <taxon>Eukaryota</taxon>
        <taxon>Fungi</taxon>
        <taxon>Dikarya</taxon>
        <taxon>Ascomycota</taxon>
        <taxon>Pezizomycotina</taxon>
        <taxon>Dothideomycetes</taxon>
        <taxon>Dothideomycetidae</taxon>
        <taxon>Mycosphaerellales</taxon>
        <taxon>Teratosphaeriaceae</taxon>
        <taxon>Meristemomyces</taxon>
    </lineage>
</organism>
<dbReference type="Proteomes" id="UP001310890">
    <property type="component" value="Unassembled WGS sequence"/>
</dbReference>
<feature type="compositionally biased region" description="Basic and acidic residues" evidence="2">
    <location>
        <begin position="11"/>
        <end position="32"/>
    </location>
</feature>
<evidence type="ECO:0000313" key="4">
    <source>
        <dbReference type="Proteomes" id="UP001310890"/>
    </source>
</evidence>
<comment type="caution">
    <text evidence="3">The sequence shown here is derived from an EMBL/GenBank/DDBJ whole genome shotgun (WGS) entry which is preliminary data.</text>
</comment>